<sequence length="1319" mass="153809">MKIQFHKSANYIGWIVIILAFALLYFSYFFIYIPNQESKLQQRAFRILKEYGNNMFGKNDYYQNHFKNYGLYYKIRHYNNTNQMSRKSWLNTTNTPQLQDVQKVVDGLLPYVQLENEDKTPESIFIYSKKENKLFIDYSPQIPDTISKNSIDSVKDFYLPNYRFAYIPNVETLLNNPVKYKVPVDILMQGLKFDRLFENIILFDDSLVYYNSKFDLVADITNPKALCDSIENVQGGIWETLNIRGEDKHVMILPIDFLGKRFCIAGLIVDEDFRDKTRTINSQILILIAAILLLIFIGMPILKIIFIDEKERLKAMDASGSAMSTIFGAGLLVLIVIGVIKHQFVDRSILKDRLKLVSDSLYSYVDSDINSIKSLYVSINDSTHEQSSLSGKVRDHFEKPDGKFYQLTGDTLDKPLPINEIILIQPDGIVNKAVTRTRFSEVVPLDLSARNYFTQAVDKANTWPSPSYNVNFYIESIKSYNTGKGETAFSFHNPKNDSLPVTAITSAVPSFYFQVLPKDIEYVIVNATGNVLYHSIKAKNLHENFFDECESNPKLLKAIDLRSEEIIHINYNEKKWIARVVPINESPLYHITILDIGQTDNKNARIFLFTFYFLFVSLVFIGLGMLVMRWIIPPENTVQKPIWFLSWLHFQSKNYRQYFYLSSILIALIIVQFSGILYIQKPFSVLVYQLIFVIYTSFVTLIFLNRKKLRLRSLFRKKYYPENIILLVTVIMSIILLFRFFPGWPIFIPLTILTVFTFYIPRVLQFIDKQPKLTERYISLHNSRIRRNYIAFLFLWLTSISAVPVVQYYFSIKYQEEKYWKQDQLFSVAMDNLELKANYPNQKNTEWLKRIQGNGIDNLKVNFVDYSDIKKTDLLENSGNFNEADIIYNLLPDPVNEDYGIKKNPDDSVYTREWIANDTTLIYSKGGTDGAVQIVSNTTLNTNIAEWLLSIIITFSLVAIAVWILLQYVAGVLLNLNSEQWSESNISWWETLFENKAIKKILLHSFNGEYYLRKTKEYVNESSRNNQTSIETISTLQLIDSEFDCDALVQNASLIWINGLDLSIYEIDKHKFLLIRLQEICRNAKGKVVVDIPFDLESIDEFYDDYIDENEIKQKDIRRIYLLKKRWKTTFKNFFEFNGYLNHKAPDNQLQDVANHQKQVSGNQRNRLEHKEWEIDDNETQFINIWDNLTGYEKIVLYDLADDGLLNRKNKAMIERLVNKKLIIPAPFPRLFSEDFRIFVNQSMEPSDVKKIEKKLGLKGKWRNIQYLILLILIPLAAFILISQGISIEKIFGIFAGVLTVITGVMRLFDNQMFRQSSS</sequence>
<feature type="transmembrane region" description="Helical" evidence="1">
    <location>
        <begin position="606"/>
        <end position="632"/>
    </location>
</feature>
<dbReference type="EMBL" id="CP046401">
    <property type="protein sequence ID" value="QGY45201.1"/>
    <property type="molecule type" value="Genomic_DNA"/>
</dbReference>
<feature type="transmembrane region" description="Helical" evidence="1">
    <location>
        <begin position="685"/>
        <end position="704"/>
    </location>
</feature>
<feature type="transmembrane region" description="Helical" evidence="1">
    <location>
        <begin position="947"/>
        <end position="974"/>
    </location>
</feature>
<evidence type="ECO:0000256" key="1">
    <source>
        <dbReference type="SAM" id="Phobius"/>
    </source>
</evidence>
<protein>
    <submittedName>
        <fullName evidence="2">Uncharacterized protein</fullName>
    </submittedName>
</protein>
<feature type="transmembrane region" description="Helical" evidence="1">
    <location>
        <begin position="1291"/>
        <end position="1309"/>
    </location>
</feature>
<evidence type="ECO:0000313" key="3">
    <source>
        <dbReference type="Proteomes" id="UP000428260"/>
    </source>
</evidence>
<feature type="transmembrane region" description="Helical" evidence="1">
    <location>
        <begin position="788"/>
        <end position="810"/>
    </location>
</feature>
<organism evidence="2 3">
    <name type="scientific">Maribellus comscasis</name>
    <dbReference type="NCBI Taxonomy" id="2681766"/>
    <lineage>
        <taxon>Bacteria</taxon>
        <taxon>Pseudomonadati</taxon>
        <taxon>Bacteroidota</taxon>
        <taxon>Bacteroidia</taxon>
        <taxon>Marinilabiliales</taxon>
        <taxon>Prolixibacteraceae</taxon>
        <taxon>Maribellus</taxon>
    </lineage>
</organism>
<dbReference type="KEGG" id="mcos:GM418_16425"/>
<evidence type="ECO:0000313" key="2">
    <source>
        <dbReference type="EMBL" id="QGY45201.1"/>
    </source>
</evidence>
<feature type="transmembrane region" description="Helical" evidence="1">
    <location>
        <begin position="12"/>
        <end position="33"/>
    </location>
</feature>
<accession>A0A6I6JRY9</accession>
<reference evidence="2 3" key="1">
    <citation type="submission" date="2019-11" db="EMBL/GenBank/DDBJ databases">
        <authorList>
            <person name="Zheng R.K."/>
            <person name="Sun C.M."/>
        </authorList>
    </citation>
    <scope>NUCLEOTIDE SEQUENCE [LARGE SCALE GENOMIC DNA]</scope>
    <source>
        <strain evidence="2 3">WC007</strain>
    </source>
</reference>
<feature type="transmembrane region" description="Helical" evidence="1">
    <location>
        <begin position="284"/>
        <end position="306"/>
    </location>
</feature>
<proteinExistence type="predicted"/>
<dbReference type="RefSeq" id="WP_158868250.1">
    <property type="nucleotide sequence ID" value="NZ_CP046401.1"/>
</dbReference>
<feature type="transmembrane region" description="Helical" evidence="1">
    <location>
        <begin position="747"/>
        <end position="767"/>
    </location>
</feature>
<keyword evidence="1" id="KW-1133">Transmembrane helix</keyword>
<keyword evidence="3" id="KW-1185">Reference proteome</keyword>
<feature type="transmembrane region" description="Helical" evidence="1">
    <location>
        <begin position="1265"/>
        <end position="1285"/>
    </location>
</feature>
<keyword evidence="1" id="KW-0472">Membrane</keyword>
<feature type="transmembrane region" description="Helical" evidence="1">
    <location>
        <begin position="318"/>
        <end position="340"/>
    </location>
</feature>
<dbReference type="Proteomes" id="UP000428260">
    <property type="component" value="Chromosome"/>
</dbReference>
<feature type="transmembrane region" description="Helical" evidence="1">
    <location>
        <begin position="658"/>
        <end position="679"/>
    </location>
</feature>
<name>A0A6I6JRY9_9BACT</name>
<keyword evidence="1" id="KW-0812">Transmembrane</keyword>
<gene>
    <name evidence="2" type="ORF">GM418_16425</name>
</gene>
<feature type="transmembrane region" description="Helical" evidence="1">
    <location>
        <begin position="724"/>
        <end position="741"/>
    </location>
</feature>